<dbReference type="RefSeq" id="WP_106501489.1">
    <property type="nucleotide sequence ID" value="NZ_PXXO01000001.1"/>
</dbReference>
<dbReference type="InterPro" id="IPR002708">
    <property type="entry name" value="HcyBio"/>
</dbReference>
<evidence type="ECO:0000259" key="1">
    <source>
        <dbReference type="Pfam" id="PF01837"/>
    </source>
</evidence>
<protein>
    <recommendedName>
        <fullName evidence="1">Homocysteine biosynthesis enzyme sulfur-incorporation domain-containing protein</fullName>
    </recommendedName>
</protein>
<evidence type="ECO:0000313" key="3">
    <source>
        <dbReference type="Proteomes" id="UP000243002"/>
    </source>
</evidence>
<feature type="domain" description="Homocysteine biosynthesis enzyme sulfur-incorporation" evidence="1">
    <location>
        <begin position="26"/>
        <end position="368"/>
    </location>
</feature>
<sequence length="386" mass="39013">MPKSDPFPPRQEAELRLKQQRGQLQVRAAAEFRSLVLQAGLAEAYASTDVVVAADAGFSDQASLLLSLGPTDPPIRLRDGQLAGVAGLAGCGSGELVLPIGGGLGDAMGGAQLLGALLQGRALPFNASGEATALHPRRELHTELGLEQIGAGRLLLHRAISENGVVALSQAEGPCPSPYGTLLGPAANALYSCGGAGSIGLTMPGLSLLGPGSPVLVGGAIGWVIGAGSGHQPGCRRQASGHARTPGAAAAVSVDLHGLRPEWVRPCFFEGHGSALLIAIAAPVPLINAEVARQAAAGPQELEAPVLDLSVPRRIKPSLGSVTYAELLSGTIQVAGRSVACAPSHSPRLAAAACEALIAALIDGSFPLRLPVVPLSSRPSLLPIEA</sequence>
<evidence type="ECO:0000313" key="2">
    <source>
        <dbReference type="EMBL" id="PSJ07302.1"/>
    </source>
</evidence>
<keyword evidence="3" id="KW-1185">Reference proteome</keyword>
<accession>A0A2P7N1G3</accession>
<proteinExistence type="predicted"/>
<dbReference type="AlphaFoldDB" id="A0A2P7N1G3"/>
<reference evidence="2 3" key="1">
    <citation type="journal article" date="2018" name="Environ. Microbiol.">
        <title>Ecological and genomic features of two widespread freshwater picocyanobacteria.</title>
        <authorList>
            <person name="Cabello-Yeves P.J."/>
            <person name="Picazo A."/>
            <person name="Camacho A."/>
            <person name="Callieri C."/>
            <person name="Rosselli R."/>
            <person name="Roda-Garcia J.J."/>
            <person name="Coutinho F.H."/>
            <person name="Rodriguez-Valera F."/>
        </authorList>
    </citation>
    <scope>NUCLEOTIDE SEQUENCE [LARGE SCALE GENOMIC DNA]</scope>
    <source>
        <strain evidence="2 3">Tous</strain>
    </source>
</reference>
<dbReference type="EMBL" id="PXXO01000001">
    <property type="protein sequence ID" value="PSJ07302.1"/>
    <property type="molecule type" value="Genomic_DNA"/>
</dbReference>
<name>A0A2P7N1G3_9CYAN</name>
<dbReference type="OrthoDB" id="9765041at2"/>
<organism evidence="2 3">
    <name type="scientific">Cyanobium usitatum str. Tous</name>
    <dbReference type="NCBI Taxonomy" id="2116684"/>
    <lineage>
        <taxon>Bacteria</taxon>
        <taxon>Bacillati</taxon>
        <taxon>Cyanobacteriota</taxon>
        <taxon>Cyanophyceae</taxon>
        <taxon>Synechococcales</taxon>
        <taxon>Prochlorococcaceae</taxon>
        <taxon>Cyanobium</taxon>
    </lineage>
</organism>
<dbReference type="Proteomes" id="UP000243002">
    <property type="component" value="Unassembled WGS sequence"/>
</dbReference>
<comment type="caution">
    <text evidence="2">The sequence shown here is derived from an EMBL/GenBank/DDBJ whole genome shotgun (WGS) entry which is preliminary data.</text>
</comment>
<gene>
    <name evidence="2" type="ORF">C7K55_00730</name>
</gene>
<dbReference type="Pfam" id="PF01837">
    <property type="entry name" value="HcyBio"/>
    <property type="match status" value="1"/>
</dbReference>